<evidence type="ECO:0000313" key="3">
    <source>
        <dbReference type="Proteomes" id="UP000717585"/>
    </source>
</evidence>
<feature type="compositionally biased region" description="Basic and acidic residues" evidence="1">
    <location>
        <begin position="173"/>
        <end position="184"/>
    </location>
</feature>
<dbReference type="EMBL" id="JAHDYR010000011">
    <property type="protein sequence ID" value="KAG9395434.1"/>
    <property type="molecule type" value="Genomic_DNA"/>
</dbReference>
<proteinExistence type="predicted"/>
<dbReference type="Proteomes" id="UP000717585">
    <property type="component" value="Unassembled WGS sequence"/>
</dbReference>
<feature type="compositionally biased region" description="Polar residues" evidence="1">
    <location>
        <begin position="215"/>
        <end position="226"/>
    </location>
</feature>
<feature type="region of interest" description="Disordered" evidence="1">
    <location>
        <begin position="151"/>
        <end position="226"/>
    </location>
</feature>
<name>A0A8J6B6R2_9EUKA</name>
<dbReference type="AlphaFoldDB" id="A0A8J6B6R2"/>
<reference evidence="2" key="1">
    <citation type="submission" date="2021-05" db="EMBL/GenBank/DDBJ databases">
        <title>A free-living protist that lacks canonical eukaryotic 1 DNA replication and segregation systems.</title>
        <authorList>
            <person name="Salas-Leiva D.E."/>
            <person name="Tromer E.C."/>
            <person name="Curtis B.A."/>
            <person name="Jerlstrom-Hultqvist J."/>
            <person name="Kolisko M."/>
            <person name="Yi Z."/>
            <person name="Salas-Leiva J.S."/>
            <person name="Gallot-Lavallee L."/>
            <person name="Kops G.J.P.L."/>
            <person name="Archibald J.M."/>
            <person name="Simpson A.G.B."/>
            <person name="Roger A.J."/>
        </authorList>
    </citation>
    <scope>NUCLEOTIDE SEQUENCE</scope>
    <source>
        <strain evidence="2">BICM</strain>
    </source>
</reference>
<protein>
    <submittedName>
        <fullName evidence="2">Uncharacterized protein</fullName>
    </submittedName>
</protein>
<organism evidence="2 3">
    <name type="scientific">Carpediemonas membranifera</name>
    <dbReference type="NCBI Taxonomy" id="201153"/>
    <lineage>
        <taxon>Eukaryota</taxon>
        <taxon>Metamonada</taxon>
        <taxon>Carpediemonas-like organisms</taxon>
        <taxon>Carpediemonas</taxon>
    </lineage>
</organism>
<feature type="compositionally biased region" description="Basic and acidic residues" evidence="1">
    <location>
        <begin position="203"/>
        <end position="212"/>
    </location>
</feature>
<accession>A0A8J6B6R2</accession>
<gene>
    <name evidence="2" type="ORF">J8273_3001</name>
</gene>
<feature type="compositionally biased region" description="Polar residues" evidence="1">
    <location>
        <begin position="152"/>
        <end position="172"/>
    </location>
</feature>
<evidence type="ECO:0000256" key="1">
    <source>
        <dbReference type="SAM" id="MobiDB-lite"/>
    </source>
</evidence>
<keyword evidence="3" id="KW-1185">Reference proteome</keyword>
<comment type="caution">
    <text evidence="2">The sequence shown here is derived from an EMBL/GenBank/DDBJ whole genome shotgun (WGS) entry which is preliminary data.</text>
</comment>
<evidence type="ECO:0000313" key="2">
    <source>
        <dbReference type="EMBL" id="KAG9395434.1"/>
    </source>
</evidence>
<sequence>MDTTRPTHLIDTPDEFDVQYRILNVFPKEEHKSFRSIAQTRVMFIQESITFLFNVRLNSWLVSDLKKAIADACILDPTKVVLKIAEYELLSDTSLELFNNIAQTVIIGYEAKPKKKGLFRRSKLGQIISDKHKELAESFARVDLPSVDSADTPISSAADSSSPGFNSFQTTPARDDPTSSDETRVTPNIPRPRSKRMPSPMDVNDRVSETPEKAGSTSRSICSNGTHTTSTNAWSVEELVLGDEYMSGDGVAVELETARALSDPGHPDIASFSVGSRINLQAGRTIDDFPVVSSYQTATIMERANGRILLSDNRELCDIVDGDGWLPESAVVRCNAAE</sequence>